<evidence type="ECO:0000313" key="9">
    <source>
        <dbReference type="EMBL" id="QIZ10981.1"/>
    </source>
</evidence>
<protein>
    <submittedName>
        <fullName evidence="9">Peptidase</fullName>
    </submittedName>
</protein>
<dbReference type="InterPro" id="IPR038765">
    <property type="entry name" value="Papain-like_cys_pep_sf"/>
</dbReference>
<dbReference type="InterPro" id="IPR051202">
    <property type="entry name" value="Peptidase_C40"/>
</dbReference>
<evidence type="ECO:0000256" key="7">
    <source>
        <dbReference type="SAM" id="SignalP"/>
    </source>
</evidence>
<evidence type="ECO:0000256" key="5">
    <source>
        <dbReference type="ARBA" id="ARBA00022807"/>
    </source>
</evidence>
<dbReference type="Gene3D" id="6.10.250.3150">
    <property type="match status" value="1"/>
</dbReference>
<feature type="coiled-coil region" evidence="6">
    <location>
        <begin position="64"/>
        <end position="119"/>
    </location>
</feature>
<dbReference type="Proteomes" id="UP000501868">
    <property type="component" value="Chromosome"/>
</dbReference>
<accession>A0A6H1PCQ1</accession>
<gene>
    <name evidence="9" type="ORF">HFZ78_16085</name>
</gene>
<sequence length="365" mass="40978">MKKMFIILSLAIMLTATGNSIHKVQAQSLTDIQIQKQLPRVILSTTQLNLSTADQEIQNPQGNIKIINNELKRVSKTIQANNQEIKKIQMDSLRIKTEVKQLEKEILILEKDMDKRKSLLRDQARSYQQSDKHITYLDVLLGATSLSNFVDRVGAIAAIAEADRDLLVQQETQQHQYTNKKISLEKKITTHADMKNKLETLSANLKNQAKEYKMLRVAQKKEKEKEQTYINVASENVGEYISTVINAGNKYIGNSVYVFGGGKNAYDVAHGRFDCSGFVHWAFAQAGIEIGRTTSSIKNDGRHISPPKLQPGDLVFFDTYKKDGHVGIYLGNGKFIGSQSSTGVAIADMTKGYWKNAFKGRVIRI</sequence>
<comment type="similarity">
    <text evidence="1">Belongs to the peptidase C40 family.</text>
</comment>
<keyword evidence="4" id="KW-0378">Hydrolase</keyword>
<dbReference type="InterPro" id="IPR000064">
    <property type="entry name" value="NLP_P60_dom"/>
</dbReference>
<evidence type="ECO:0000256" key="6">
    <source>
        <dbReference type="SAM" id="Coils"/>
    </source>
</evidence>
<feature type="signal peptide" evidence="7">
    <location>
        <begin position="1"/>
        <end position="18"/>
    </location>
</feature>
<dbReference type="Gene3D" id="3.90.1720.10">
    <property type="entry name" value="endopeptidase domain like (from Nostoc punctiforme)"/>
    <property type="match status" value="1"/>
</dbReference>
<evidence type="ECO:0000259" key="8">
    <source>
        <dbReference type="PROSITE" id="PS51935"/>
    </source>
</evidence>
<dbReference type="InterPro" id="IPR057309">
    <property type="entry name" value="PcsB_CC"/>
</dbReference>
<dbReference type="PANTHER" id="PTHR47053:SF1">
    <property type="entry name" value="MUREIN DD-ENDOPEPTIDASE MEPH-RELATED"/>
    <property type="match status" value="1"/>
</dbReference>
<dbReference type="PROSITE" id="PS51935">
    <property type="entry name" value="NLPC_P60"/>
    <property type="match status" value="1"/>
</dbReference>
<keyword evidence="2" id="KW-0645">Protease</keyword>
<feature type="domain" description="NlpC/P60" evidence="8">
    <location>
        <begin position="238"/>
        <end position="365"/>
    </location>
</feature>
<feature type="coiled-coil region" evidence="6">
    <location>
        <begin position="191"/>
        <end position="218"/>
    </location>
</feature>
<dbReference type="GO" id="GO:0006508">
    <property type="term" value="P:proteolysis"/>
    <property type="evidence" value="ECO:0007669"/>
    <property type="project" value="UniProtKB-KW"/>
</dbReference>
<reference evidence="9 10" key="1">
    <citation type="submission" date="2020-04" db="EMBL/GenBank/DDBJ databases">
        <title>Genome-Wide Identification of 5-Methylcytosine Sites in Bacterial Genomes By High-Throughput Sequencing of MspJI Restriction Fragments.</title>
        <authorList>
            <person name="Wu V."/>
        </authorList>
    </citation>
    <scope>NUCLEOTIDE SEQUENCE [LARGE SCALE GENOMIC DNA]</scope>
    <source>
        <strain evidence="9 10">S2</strain>
    </source>
</reference>
<dbReference type="PANTHER" id="PTHR47053">
    <property type="entry name" value="MUREIN DD-ENDOPEPTIDASE MEPH-RELATED"/>
    <property type="match status" value="1"/>
</dbReference>
<dbReference type="EMBL" id="CP051128">
    <property type="protein sequence ID" value="QIZ10981.1"/>
    <property type="molecule type" value="Genomic_DNA"/>
</dbReference>
<dbReference type="GO" id="GO:0008234">
    <property type="term" value="F:cysteine-type peptidase activity"/>
    <property type="evidence" value="ECO:0007669"/>
    <property type="project" value="UniProtKB-KW"/>
</dbReference>
<evidence type="ECO:0000256" key="4">
    <source>
        <dbReference type="ARBA" id="ARBA00022801"/>
    </source>
</evidence>
<dbReference type="SUPFAM" id="SSF54001">
    <property type="entry name" value="Cysteine proteinases"/>
    <property type="match status" value="1"/>
</dbReference>
<keyword evidence="5" id="KW-0788">Thiol protease</keyword>
<evidence type="ECO:0000313" key="10">
    <source>
        <dbReference type="Proteomes" id="UP000501868"/>
    </source>
</evidence>
<evidence type="ECO:0000256" key="2">
    <source>
        <dbReference type="ARBA" id="ARBA00022670"/>
    </source>
</evidence>
<evidence type="ECO:0000256" key="1">
    <source>
        <dbReference type="ARBA" id="ARBA00007074"/>
    </source>
</evidence>
<dbReference type="AlphaFoldDB" id="A0A6H1PCQ1"/>
<name>A0A6H1PCQ1_PRIMG</name>
<evidence type="ECO:0000256" key="3">
    <source>
        <dbReference type="ARBA" id="ARBA00022729"/>
    </source>
</evidence>
<keyword evidence="6" id="KW-0175">Coiled coil</keyword>
<keyword evidence="3 7" id="KW-0732">Signal</keyword>
<organism evidence="9 10">
    <name type="scientific">Priestia megaterium</name>
    <name type="common">Bacillus megaterium</name>
    <dbReference type="NCBI Taxonomy" id="1404"/>
    <lineage>
        <taxon>Bacteria</taxon>
        <taxon>Bacillati</taxon>
        <taxon>Bacillota</taxon>
        <taxon>Bacilli</taxon>
        <taxon>Bacillales</taxon>
        <taxon>Bacillaceae</taxon>
        <taxon>Priestia</taxon>
    </lineage>
</organism>
<feature type="chain" id="PRO_5039584825" evidence="7">
    <location>
        <begin position="19"/>
        <end position="365"/>
    </location>
</feature>
<dbReference type="Pfam" id="PF00877">
    <property type="entry name" value="NLPC_P60"/>
    <property type="match status" value="1"/>
</dbReference>
<proteinExistence type="inferred from homology"/>
<reference evidence="9 10" key="2">
    <citation type="submission" date="2020-04" db="EMBL/GenBank/DDBJ databases">
        <authorList>
            <person name="Fomenkov A."/>
            <person name="Anton B.P."/>
            <person name="Roberts R.J."/>
        </authorList>
    </citation>
    <scope>NUCLEOTIDE SEQUENCE [LARGE SCALE GENOMIC DNA]</scope>
    <source>
        <strain evidence="9 10">S2</strain>
    </source>
</reference>
<dbReference type="Pfam" id="PF24568">
    <property type="entry name" value="CC_PcsB"/>
    <property type="match status" value="1"/>
</dbReference>